<reference evidence="4 5" key="1">
    <citation type="journal article" date="2017" name="Int. J. Syst. Evol. Microbiol.">
        <title>Solibacillus kalamii sp. nov., isolated from a high-efficiency particulate arrestance filter system used in the International Space Station.</title>
        <authorList>
            <person name="Checinska Sielaff A."/>
            <person name="Kumar R.M."/>
            <person name="Pal D."/>
            <person name="Mayilraj S."/>
            <person name="Venkateswaran K."/>
        </authorList>
    </citation>
    <scope>NUCLEOTIDE SEQUENCE [LARGE SCALE GENOMIC DNA]</scope>
    <source>
        <strain evidence="4 5">ISSFR-015</strain>
    </source>
</reference>
<keyword evidence="5" id="KW-1185">Reference proteome</keyword>
<dbReference type="InterPro" id="IPR012902">
    <property type="entry name" value="N_methyl_site"/>
</dbReference>
<evidence type="ECO:0000256" key="1">
    <source>
        <dbReference type="ARBA" id="ARBA00004241"/>
    </source>
</evidence>
<evidence type="ECO:0000256" key="3">
    <source>
        <dbReference type="SAM" id="Phobius"/>
    </source>
</evidence>
<gene>
    <name evidence="4" type="ORF">CBM15_08355</name>
</gene>
<dbReference type="Proteomes" id="UP000196594">
    <property type="component" value="Unassembled WGS sequence"/>
</dbReference>
<keyword evidence="3" id="KW-0812">Transmembrane</keyword>
<accession>A0ABX3ZHP4</accession>
<dbReference type="EMBL" id="NHNT01000004">
    <property type="protein sequence ID" value="OUZ39260.1"/>
    <property type="molecule type" value="Genomic_DNA"/>
</dbReference>
<evidence type="ECO:0000256" key="2">
    <source>
        <dbReference type="ARBA" id="ARBA00023287"/>
    </source>
</evidence>
<evidence type="ECO:0000313" key="5">
    <source>
        <dbReference type="Proteomes" id="UP000196594"/>
    </source>
</evidence>
<keyword evidence="3" id="KW-0472">Membrane</keyword>
<keyword evidence="2" id="KW-0178">Competence</keyword>
<comment type="caution">
    <text evidence="4">The sequence shown here is derived from an EMBL/GenBank/DDBJ whole genome shotgun (WGS) entry which is preliminary data.</text>
</comment>
<organism evidence="4 5">
    <name type="scientific">Solibacillus kalamii</name>
    <dbReference type="NCBI Taxonomy" id="1748298"/>
    <lineage>
        <taxon>Bacteria</taxon>
        <taxon>Bacillati</taxon>
        <taxon>Bacillota</taxon>
        <taxon>Bacilli</taxon>
        <taxon>Bacillales</taxon>
        <taxon>Caryophanaceae</taxon>
        <taxon>Solibacillus</taxon>
    </lineage>
</organism>
<comment type="subcellular location">
    <subcellularLocation>
        <location evidence="1">Cell surface</location>
    </subcellularLocation>
</comment>
<dbReference type="Pfam" id="PF07963">
    <property type="entry name" value="N_methyl"/>
    <property type="match status" value="1"/>
</dbReference>
<feature type="transmembrane region" description="Helical" evidence="3">
    <location>
        <begin position="26"/>
        <end position="47"/>
    </location>
</feature>
<name>A0ABX3ZHP4_9BACL</name>
<evidence type="ECO:0008006" key="6">
    <source>
        <dbReference type="Google" id="ProtNLM"/>
    </source>
</evidence>
<sequence length="163" mass="18363">MLNINYYTTSIGRTLYVFKFLKNQRAFTLVEILAAFVLLVVVISFFLTSLPQMNKFNNLTGENLNATHVAKDILVNVKKKKFNELYSMTANSSLTLQDGTLTILQVNGDGTSINPLILKGEYKSLPVEIIVKNIDNDSQLRPFTINIKRESTVITKTHGYISN</sequence>
<protein>
    <recommendedName>
        <fullName evidence="6">Prepilin-type N-terminal cleavage/methylation domain-containing protein</fullName>
    </recommendedName>
</protein>
<evidence type="ECO:0000313" key="4">
    <source>
        <dbReference type="EMBL" id="OUZ39260.1"/>
    </source>
</evidence>
<proteinExistence type="predicted"/>
<keyword evidence="3" id="KW-1133">Transmembrane helix</keyword>